<dbReference type="AlphaFoldDB" id="A0A392QT11"/>
<dbReference type="GO" id="GO:0016301">
    <property type="term" value="F:kinase activity"/>
    <property type="evidence" value="ECO:0007669"/>
    <property type="project" value="UniProtKB-KW"/>
</dbReference>
<feature type="non-terminal residue" evidence="1">
    <location>
        <position position="66"/>
    </location>
</feature>
<comment type="caution">
    <text evidence="1">The sequence shown here is derived from an EMBL/GenBank/DDBJ whole genome shotgun (WGS) entry which is preliminary data.</text>
</comment>
<keyword evidence="1" id="KW-0675">Receptor</keyword>
<organism evidence="1 2">
    <name type="scientific">Trifolium medium</name>
    <dbReference type="NCBI Taxonomy" id="97028"/>
    <lineage>
        <taxon>Eukaryota</taxon>
        <taxon>Viridiplantae</taxon>
        <taxon>Streptophyta</taxon>
        <taxon>Embryophyta</taxon>
        <taxon>Tracheophyta</taxon>
        <taxon>Spermatophyta</taxon>
        <taxon>Magnoliopsida</taxon>
        <taxon>eudicotyledons</taxon>
        <taxon>Gunneridae</taxon>
        <taxon>Pentapetalae</taxon>
        <taxon>rosids</taxon>
        <taxon>fabids</taxon>
        <taxon>Fabales</taxon>
        <taxon>Fabaceae</taxon>
        <taxon>Papilionoideae</taxon>
        <taxon>50 kb inversion clade</taxon>
        <taxon>NPAAA clade</taxon>
        <taxon>Hologalegina</taxon>
        <taxon>IRL clade</taxon>
        <taxon>Trifolieae</taxon>
        <taxon>Trifolium</taxon>
    </lineage>
</organism>
<keyword evidence="1" id="KW-0418">Kinase</keyword>
<keyword evidence="1" id="KW-0808">Transferase</keyword>
<evidence type="ECO:0000313" key="1">
    <source>
        <dbReference type="EMBL" id="MCI27521.1"/>
    </source>
</evidence>
<evidence type="ECO:0000313" key="2">
    <source>
        <dbReference type="Proteomes" id="UP000265520"/>
    </source>
</evidence>
<proteinExistence type="predicted"/>
<name>A0A392QT11_9FABA</name>
<reference evidence="1 2" key="1">
    <citation type="journal article" date="2018" name="Front. Plant Sci.">
        <title>Red Clover (Trifolium pratense) and Zigzag Clover (T. medium) - A Picture of Genomic Similarities and Differences.</title>
        <authorList>
            <person name="Dluhosova J."/>
            <person name="Istvanek J."/>
            <person name="Nedelnik J."/>
            <person name="Repkova J."/>
        </authorList>
    </citation>
    <scope>NUCLEOTIDE SEQUENCE [LARGE SCALE GENOMIC DNA]</scope>
    <source>
        <strain evidence="2">cv. 10/8</strain>
        <tissue evidence="1">Leaf</tissue>
    </source>
</reference>
<dbReference type="EMBL" id="LXQA010159798">
    <property type="protein sequence ID" value="MCI27521.1"/>
    <property type="molecule type" value="Genomic_DNA"/>
</dbReference>
<sequence length="66" mass="7653">MVAEMSSLGWEAGGEAWMGRQQLWVWEHDPDRGYSVHGAYQFLTSQQLVTLDEAEELVWHKHVPLK</sequence>
<dbReference type="Proteomes" id="UP000265520">
    <property type="component" value="Unassembled WGS sequence"/>
</dbReference>
<accession>A0A392QT11</accession>
<protein>
    <submittedName>
        <fullName evidence="1">Cysteine-rich receptor-like protein kinase</fullName>
    </submittedName>
</protein>
<keyword evidence="2" id="KW-1185">Reference proteome</keyword>